<keyword evidence="2" id="KW-1003">Cell membrane</keyword>
<name>A0A9X3DXJ1_9GAMM</name>
<dbReference type="EMBL" id="JAPKMY010000019">
    <property type="protein sequence ID" value="MCX5470013.1"/>
    <property type="molecule type" value="Genomic_DNA"/>
</dbReference>
<dbReference type="AlphaFoldDB" id="A0A9X3DXJ1"/>
<reference evidence="10" key="1">
    <citation type="submission" date="2022-11" db="EMBL/GenBank/DDBJ databases">
        <title>Biodiversity and phylogenetic relationships of bacteria.</title>
        <authorList>
            <person name="Machado R.A.R."/>
            <person name="Bhat A."/>
            <person name="Loulou A."/>
            <person name="Kallel S."/>
        </authorList>
    </citation>
    <scope>NUCLEOTIDE SEQUENCE</scope>
    <source>
        <strain evidence="10">A-IN1</strain>
    </source>
</reference>
<keyword evidence="3" id="KW-0997">Cell inner membrane</keyword>
<sequence>MELIVLGVFLHFVGGFASGSFYIPYNKVSGWSWESYWIIGGIFSWLIVPSVAAYLTVPNFFEIILTADSKTLFWTYIFGVLWGIGGLTFGLTMRYLGLSLGMTIVLGLCSVFGAIIPPIYKDLFTTQTENTFTALIHSSGGSLIILGVIITIIGISICGKAGMIKEREVSDETKKESVKEFSLSKGLTVAIISGVLSACFSFGISAGKPLADMALAYGANSLFQNNVTFILIMWGGLTTNAIYCIFLNLKNKSYTDYTNTSTPLLLNYLLVALAGTLWYLQFFFYGMGDSRLHNEASSWILHMSFIILTSNLWGFYFGEWKGTSSKNRKVIYLGIFVILISVCLVGYGNYLNHNE</sequence>
<dbReference type="NCBIfam" id="NF010024">
    <property type="entry name" value="PRK13499.1-4"/>
    <property type="match status" value="1"/>
</dbReference>
<feature type="transmembrane region" description="Helical" evidence="9">
    <location>
        <begin position="6"/>
        <end position="25"/>
    </location>
</feature>
<keyword evidence="5 9" id="KW-0812">Transmembrane</keyword>
<dbReference type="RefSeq" id="WP_266131895.1">
    <property type="nucleotide sequence ID" value="NZ_JAPKMY010000019.1"/>
</dbReference>
<keyword evidence="8 9" id="KW-0472">Membrane</keyword>
<evidence type="ECO:0000256" key="8">
    <source>
        <dbReference type="ARBA" id="ARBA00023136"/>
    </source>
</evidence>
<dbReference type="Proteomes" id="UP001146019">
    <property type="component" value="Unassembled WGS sequence"/>
</dbReference>
<dbReference type="InterPro" id="IPR004673">
    <property type="entry name" value="L-rhamnose-proton_sym_RhaT"/>
</dbReference>
<keyword evidence="7 9" id="KW-1133">Transmembrane helix</keyword>
<evidence type="ECO:0000256" key="5">
    <source>
        <dbReference type="ARBA" id="ARBA00022692"/>
    </source>
</evidence>
<feature type="transmembrane region" description="Helical" evidence="9">
    <location>
        <begin position="140"/>
        <end position="162"/>
    </location>
</feature>
<keyword evidence="4" id="KW-0762">Sugar transport</keyword>
<proteinExistence type="predicted"/>
<evidence type="ECO:0000256" key="4">
    <source>
        <dbReference type="ARBA" id="ARBA00022597"/>
    </source>
</evidence>
<gene>
    <name evidence="10" type="primary">rhaT</name>
    <name evidence="10" type="ORF">OSH00_20045</name>
</gene>
<evidence type="ECO:0000256" key="2">
    <source>
        <dbReference type="ARBA" id="ARBA00022475"/>
    </source>
</evidence>
<feature type="transmembrane region" description="Helical" evidence="9">
    <location>
        <begin position="37"/>
        <end position="61"/>
    </location>
</feature>
<feature type="transmembrane region" description="Helical" evidence="9">
    <location>
        <begin position="330"/>
        <end position="350"/>
    </location>
</feature>
<evidence type="ECO:0000256" key="3">
    <source>
        <dbReference type="ARBA" id="ARBA00022519"/>
    </source>
</evidence>
<evidence type="ECO:0000256" key="6">
    <source>
        <dbReference type="ARBA" id="ARBA00022847"/>
    </source>
</evidence>
<evidence type="ECO:0000256" key="1">
    <source>
        <dbReference type="ARBA" id="ARBA00022448"/>
    </source>
</evidence>
<feature type="transmembrane region" description="Helical" evidence="9">
    <location>
        <begin position="98"/>
        <end position="120"/>
    </location>
</feature>
<feature type="transmembrane region" description="Helical" evidence="9">
    <location>
        <begin position="73"/>
        <end position="91"/>
    </location>
</feature>
<protein>
    <submittedName>
        <fullName evidence="10">L-rhamnose/proton symporter RhaT</fullName>
    </submittedName>
</protein>
<keyword evidence="1" id="KW-0813">Transport</keyword>
<keyword evidence="11" id="KW-1185">Reference proteome</keyword>
<organism evidence="10 11">
    <name type="scientific">Acinetobacter nematophilus</name>
    <dbReference type="NCBI Taxonomy" id="2994642"/>
    <lineage>
        <taxon>Bacteria</taxon>
        <taxon>Pseudomonadati</taxon>
        <taxon>Pseudomonadota</taxon>
        <taxon>Gammaproteobacteria</taxon>
        <taxon>Moraxellales</taxon>
        <taxon>Moraxellaceae</taxon>
        <taxon>Acinetobacter</taxon>
    </lineage>
</organism>
<dbReference type="GO" id="GO:0015153">
    <property type="term" value="F:rhamnose transmembrane transporter activity"/>
    <property type="evidence" value="ECO:0007669"/>
    <property type="project" value="InterPro"/>
</dbReference>
<dbReference type="GO" id="GO:0015293">
    <property type="term" value="F:symporter activity"/>
    <property type="evidence" value="ECO:0007669"/>
    <property type="project" value="UniProtKB-KW"/>
</dbReference>
<evidence type="ECO:0000313" key="11">
    <source>
        <dbReference type="Proteomes" id="UP001146019"/>
    </source>
</evidence>
<comment type="caution">
    <text evidence="10">The sequence shown here is derived from an EMBL/GenBank/DDBJ whole genome shotgun (WGS) entry which is preliminary data.</text>
</comment>
<dbReference type="GO" id="GO:0016020">
    <property type="term" value="C:membrane"/>
    <property type="evidence" value="ECO:0007669"/>
    <property type="project" value="InterPro"/>
</dbReference>
<feature type="transmembrane region" description="Helical" evidence="9">
    <location>
        <begin position="299"/>
        <end position="318"/>
    </location>
</feature>
<evidence type="ECO:0000256" key="9">
    <source>
        <dbReference type="SAM" id="Phobius"/>
    </source>
</evidence>
<feature type="transmembrane region" description="Helical" evidence="9">
    <location>
        <begin position="227"/>
        <end position="247"/>
    </location>
</feature>
<evidence type="ECO:0000313" key="10">
    <source>
        <dbReference type="EMBL" id="MCX5470013.1"/>
    </source>
</evidence>
<feature type="transmembrane region" description="Helical" evidence="9">
    <location>
        <begin position="183"/>
        <end position="207"/>
    </location>
</feature>
<keyword evidence="6" id="KW-0769">Symport</keyword>
<dbReference type="Pfam" id="PF06379">
    <property type="entry name" value="RhaT"/>
    <property type="match status" value="1"/>
</dbReference>
<accession>A0A9X3DXJ1</accession>
<feature type="transmembrane region" description="Helical" evidence="9">
    <location>
        <begin position="268"/>
        <end position="287"/>
    </location>
</feature>
<evidence type="ECO:0000256" key="7">
    <source>
        <dbReference type="ARBA" id="ARBA00022989"/>
    </source>
</evidence>